<gene>
    <name evidence="1" type="ORF">OV079_51645</name>
</gene>
<protein>
    <submittedName>
        <fullName evidence="1">Uncharacterized protein</fullName>
    </submittedName>
</protein>
<dbReference type="AlphaFoldDB" id="A0A9X3F117"/>
<name>A0A9X3F117_9BACT</name>
<dbReference type="Proteomes" id="UP001150924">
    <property type="component" value="Unassembled WGS sequence"/>
</dbReference>
<proteinExistence type="predicted"/>
<sequence>MLCGVAGLAVDLQPGAALRFEAEVETRTWVRMDPGPDANGWTLGPDPAWEPGPALPPGSYALEVDLPGVAGRDGALVTVRGALRLE</sequence>
<keyword evidence="2" id="KW-1185">Reference proteome</keyword>
<evidence type="ECO:0000313" key="2">
    <source>
        <dbReference type="Proteomes" id="UP001150924"/>
    </source>
</evidence>
<accession>A0A9X3F117</accession>
<dbReference type="EMBL" id="JAPNKE010000002">
    <property type="protein sequence ID" value="MCY1013846.1"/>
    <property type="molecule type" value="Genomic_DNA"/>
</dbReference>
<reference evidence="1" key="1">
    <citation type="submission" date="2022-11" db="EMBL/GenBank/DDBJ databases">
        <title>Minimal conservation of predation-associated metabolite biosynthetic gene clusters underscores biosynthetic potential of Myxococcota including descriptions for ten novel species: Archangium lansinium sp. nov., Myxococcus landrumus sp. nov., Nannocystis bai.</title>
        <authorList>
            <person name="Ahearne A."/>
            <person name="Stevens C."/>
            <person name="Phillips K."/>
        </authorList>
    </citation>
    <scope>NUCLEOTIDE SEQUENCE</scope>
    <source>
        <strain evidence="1">Na p29</strain>
    </source>
</reference>
<dbReference type="RefSeq" id="WP_267777994.1">
    <property type="nucleotide sequence ID" value="NZ_JAPNKE010000002.1"/>
</dbReference>
<comment type="caution">
    <text evidence="1">The sequence shown here is derived from an EMBL/GenBank/DDBJ whole genome shotgun (WGS) entry which is preliminary data.</text>
</comment>
<organism evidence="1 2">
    <name type="scientific">Nannocystis pusilla</name>
    <dbReference type="NCBI Taxonomy" id="889268"/>
    <lineage>
        <taxon>Bacteria</taxon>
        <taxon>Pseudomonadati</taxon>
        <taxon>Myxococcota</taxon>
        <taxon>Polyangia</taxon>
        <taxon>Nannocystales</taxon>
        <taxon>Nannocystaceae</taxon>
        <taxon>Nannocystis</taxon>
    </lineage>
</organism>
<evidence type="ECO:0000313" key="1">
    <source>
        <dbReference type="EMBL" id="MCY1013846.1"/>
    </source>
</evidence>